<dbReference type="CDD" id="cd02910">
    <property type="entry name" value="cupin_Yhhw_N"/>
    <property type="match status" value="1"/>
</dbReference>
<feature type="domain" description="Quercetin 2,3-dioxygenase C-terminal cupin" evidence="3">
    <location>
        <begin position="144"/>
        <end position="228"/>
    </location>
</feature>
<evidence type="ECO:0000256" key="1">
    <source>
        <dbReference type="ARBA" id="ARBA00008416"/>
    </source>
</evidence>
<name>A0A3B0Z151_9ZZZZ</name>
<gene>
    <name evidence="4" type="ORF">MNBD_GAMMA13-1285</name>
</gene>
<dbReference type="PANTHER" id="PTHR43212">
    <property type="entry name" value="QUERCETIN 2,3-DIOXYGENASE"/>
    <property type="match status" value="1"/>
</dbReference>
<comment type="similarity">
    <text evidence="1">Belongs to the pirin family.</text>
</comment>
<proteinExistence type="inferred from homology"/>
<dbReference type="InterPro" id="IPR041602">
    <property type="entry name" value="Quercetinase_C"/>
</dbReference>
<sequence length="229" mass="25241">MVYLRRSNERGPSDLGWLQSRHTFSFGNYHDPDHLGVSVLRVINDDQVQPGAGFATHSHQDMEIISYVKQGTIEHKDSMGNVEVLPAGEFQLMSAGTGVTHSEYNPSDSQALSFLQIWVQPAELGIEPGYQQKSFGRNKGLIPIVSPDGRDGTLHIRQDAYLYQLRLDRGQTEQHTLATGRTSYVHVISGSLSVNEHLLEAGDGIGLSDIAILQFDAQATTEALLFNLP</sequence>
<accession>A0A3B0Z151</accession>
<protein>
    <submittedName>
        <fullName evidence="4">Pirin</fullName>
    </submittedName>
</protein>
<dbReference type="SUPFAM" id="SSF51182">
    <property type="entry name" value="RmlC-like cupins"/>
    <property type="match status" value="1"/>
</dbReference>
<feature type="domain" description="Pirin N-terminal" evidence="2">
    <location>
        <begin position="15"/>
        <end position="119"/>
    </location>
</feature>
<evidence type="ECO:0000313" key="4">
    <source>
        <dbReference type="EMBL" id="VAW81182.1"/>
    </source>
</evidence>
<dbReference type="AlphaFoldDB" id="A0A3B0Z151"/>
<evidence type="ECO:0000259" key="2">
    <source>
        <dbReference type="Pfam" id="PF02678"/>
    </source>
</evidence>
<reference evidence="4" key="1">
    <citation type="submission" date="2018-06" db="EMBL/GenBank/DDBJ databases">
        <authorList>
            <person name="Zhirakovskaya E."/>
        </authorList>
    </citation>
    <scope>NUCLEOTIDE SEQUENCE</scope>
</reference>
<dbReference type="Pfam" id="PF02678">
    <property type="entry name" value="Pirin"/>
    <property type="match status" value="1"/>
</dbReference>
<dbReference type="PANTHER" id="PTHR43212:SF3">
    <property type="entry name" value="QUERCETIN 2,3-DIOXYGENASE"/>
    <property type="match status" value="1"/>
</dbReference>
<dbReference type="Pfam" id="PF17954">
    <property type="entry name" value="Pirin_C_2"/>
    <property type="match status" value="1"/>
</dbReference>
<dbReference type="PIRSF" id="PIRSF006232">
    <property type="entry name" value="Pirin"/>
    <property type="match status" value="1"/>
</dbReference>
<dbReference type="InterPro" id="IPR012093">
    <property type="entry name" value="Pirin"/>
</dbReference>
<dbReference type="InterPro" id="IPR003829">
    <property type="entry name" value="Pirin_N_dom"/>
</dbReference>
<dbReference type="InterPro" id="IPR011051">
    <property type="entry name" value="RmlC_Cupin_sf"/>
</dbReference>
<dbReference type="InterPro" id="IPR014710">
    <property type="entry name" value="RmlC-like_jellyroll"/>
</dbReference>
<organism evidence="4">
    <name type="scientific">hydrothermal vent metagenome</name>
    <dbReference type="NCBI Taxonomy" id="652676"/>
    <lineage>
        <taxon>unclassified sequences</taxon>
        <taxon>metagenomes</taxon>
        <taxon>ecological metagenomes</taxon>
    </lineage>
</organism>
<evidence type="ECO:0000259" key="3">
    <source>
        <dbReference type="Pfam" id="PF17954"/>
    </source>
</evidence>
<dbReference type="EMBL" id="UOFK01000251">
    <property type="protein sequence ID" value="VAW81182.1"/>
    <property type="molecule type" value="Genomic_DNA"/>
</dbReference>
<dbReference type="Gene3D" id="2.60.120.10">
    <property type="entry name" value="Jelly Rolls"/>
    <property type="match status" value="2"/>
</dbReference>